<feature type="domain" description="4-oxalocrotonate tautomerase-like" evidence="3">
    <location>
        <begin position="2"/>
        <end position="58"/>
    </location>
</feature>
<dbReference type="EMBL" id="FLUQ01000005">
    <property type="protein sequence ID" value="SBW08925.1"/>
    <property type="molecule type" value="Genomic_DNA"/>
</dbReference>
<accession>A0A212KBP8</accession>
<evidence type="ECO:0000259" key="3">
    <source>
        <dbReference type="Pfam" id="PF01361"/>
    </source>
</evidence>
<dbReference type="Gene3D" id="3.30.429.10">
    <property type="entry name" value="Macrophage Migration Inhibitory Factor"/>
    <property type="match status" value="1"/>
</dbReference>
<dbReference type="InterPro" id="IPR014347">
    <property type="entry name" value="Tautomerase/MIF_sf"/>
</dbReference>
<dbReference type="Pfam" id="PF01361">
    <property type="entry name" value="Tautomerase"/>
    <property type="match status" value="1"/>
</dbReference>
<dbReference type="GO" id="GO:0016853">
    <property type="term" value="F:isomerase activity"/>
    <property type="evidence" value="ECO:0007669"/>
    <property type="project" value="UniProtKB-KW"/>
</dbReference>
<evidence type="ECO:0000256" key="2">
    <source>
        <dbReference type="ARBA" id="ARBA00023235"/>
    </source>
</evidence>
<sequence>MPVIHVSILEGRSVETKRAYFKALTDASVACLGCKPESVSIVLSEMPFEHYARGGKMKLDELAEAGFSVAEYHAREAGKKG</sequence>
<dbReference type="PANTHER" id="PTHR35530:SF1">
    <property type="entry name" value="2-HYDROXYMUCONATE TAUTOMERASE"/>
    <property type="match status" value="1"/>
</dbReference>
<name>A0A212KBP8_9DELT</name>
<keyword evidence="2 4" id="KW-0413">Isomerase</keyword>
<dbReference type="SUPFAM" id="SSF55331">
    <property type="entry name" value="Tautomerase/MIF"/>
    <property type="match status" value="1"/>
</dbReference>
<proteinExistence type="inferred from homology"/>
<evidence type="ECO:0000313" key="4">
    <source>
        <dbReference type="EMBL" id="SBW08925.1"/>
    </source>
</evidence>
<evidence type="ECO:0000256" key="1">
    <source>
        <dbReference type="ARBA" id="ARBA00006723"/>
    </source>
</evidence>
<gene>
    <name evidence="4" type="ORF">KL86DPRO_50023</name>
</gene>
<dbReference type="AlphaFoldDB" id="A0A212KBP8"/>
<protein>
    <submittedName>
        <fullName evidence="4">Putative enzyme (Modular protein)</fullName>
        <ecNumber evidence="4">5.3.2.-</ecNumber>
    </submittedName>
</protein>
<organism evidence="4">
    <name type="scientific">uncultured delta proteobacterium</name>
    <dbReference type="NCBI Taxonomy" id="34034"/>
    <lineage>
        <taxon>Bacteria</taxon>
        <taxon>Deltaproteobacteria</taxon>
        <taxon>environmental samples</taxon>
    </lineage>
</organism>
<dbReference type="PANTHER" id="PTHR35530">
    <property type="entry name" value="TAUTOMERASE-RELATED"/>
    <property type="match status" value="1"/>
</dbReference>
<reference evidence="4" key="1">
    <citation type="submission" date="2016-04" db="EMBL/GenBank/DDBJ databases">
        <authorList>
            <person name="Evans L.H."/>
            <person name="Alamgir A."/>
            <person name="Owens N."/>
            <person name="Weber N.D."/>
            <person name="Virtaneva K."/>
            <person name="Barbian K."/>
            <person name="Babar A."/>
            <person name="Rosenke K."/>
        </authorList>
    </citation>
    <scope>NUCLEOTIDE SEQUENCE</scope>
    <source>
        <strain evidence="4">86</strain>
    </source>
</reference>
<comment type="similarity">
    <text evidence="1">Belongs to the 4-oxalocrotonate tautomerase family.</text>
</comment>
<dbReference type="InterPro" id="IPR004370">
    <property type="entry name" value="4-OT-like_dom"/>
</dbReference>
<dbReference type="EC" id="5.3.2.-" evidence="4"/>